<accession>A0A6M1T4J7</accession>
<proteinExistence type="predicted"/>
<name>A0A6M1T4J7_9BACT</name>
<feature type="compositionally biased region" description="Basic and acidic residues" evidence="1">
    <location>
        <begin position="262"/>
        <end position="274"/>
    </location>
</feature>
<gene>
    <name evidence="2" type="ORF">G3569_04440</name>
</gene>
<reference evidence="2 3" key="1">
    <citation type="submission" date="2020-02" db="EMBL/GenBank/DDBJ databases">
        <title>Aliifodinibius halophilus 2W32, complete genome.</title>
        <authorList>
            <person name="Li Y."/>
            <person name="Wu S."/>
        </authorList>
    </citation>
    <scope>NUCLEOTIDE SEQUENCE [LARGE SCALE GENOMIC DNA]</scope>
    <source>
        <strain evidence="2 3">2W32</strain>
    </source>
</reference>
<organism evidence="2 3">
    <name type="scientific">Fodinibius halophilus</name>
    <dbReference type="NCBI Taxonomy" id="1736908"/>
    <lineage>
        <taxon>Bacteria</taxon>
        <taxon>Pseudomonadati</taxon>
        <taxon>Balneolota</taxon>
        <taxon>Balneolia</taxon>
        <taxon>Balneolales</taxon>
        <taxon>Balneolaceae</taxon>
        <taxon>Fodinibius</taxon>
    </lineage>
</organism>
<feature type="compositionally biased region" description="Basic and acidic residues" evidence="1">
    <location>
        <begin position="319"/>
        <end position="330"/>
    </location>
</feature>
<evidence type="ECO:0000313" key="3">
    <source>
        <dbReference type="Proteomes" id="UP000479132"/>
    </source>
</evidence>
<feature type="compositionally biased region" description="Acidic residues" evidence="1">
    <location>
        <begin position="374"/>
        <end position="394"/>
    </location>
</feature>
<dbReference type="RefSeq" id="WP_165266499.1">
    <property type="nucleotide sequence ID" value="NZ_JAALLS010000004.1"/>
</dbReference>
<dbReference type="EMBL" id="JAALLS010000004">
    <property type="protein sequence ID" value="NGP87593.1"/>
    <property type="molecule type" value="Genomic_DNA"/>
</dbReference>
<dbReference type="AlphaFoldDB" id="A0A6M1T4J7"/>
<evidence type="ECO:0000313" key="2">
    <source>
        <dbReference type="EMBL" id="NGP87593.1"/>
    </source>
</evidence>
<sequence length="545" mass="62676">MQHIIQQITKQLIDRLPEHEQYYRLHELRSWQFPSFIIKRIKIELERNLAESMIIPKTDWANTGSDAVLDAWDQFVSAIRAEARLPASYAQTVIETAVADIIEMLVQPRKNIPSIVFGNKTELDFSAIQKGVEAVVVYPHLGRLIPRYMEKKELDTLTKKRCKKLVKKADEKLTAKYSPLSWAQMLEPLFKLLDGEIDTELLRLFFEDKGMPRIARKFDMMNGALTRAELIEVLSSPDLLNFEGYEEEQSNLFDGQSAAEPKQQKDTDESPTSDKEDDTETGEKEKQEGALTEEVSTDTAIADEDNDNLNAGFEPETEPVSRSDEEKGHEEDGENNSLNAVFSQLEEQGDTEEADRSAAVTEDLEQEQSASDEGTVDEEDETLEEPESSEEETAENTNGQQQADAAEEDDTEETPMWMRYMSDEEIAEHQKEQQEQDEETDEDGFIDEPIIDLTQEDASEKEIRNLQEQLSGDRERFIEDIFRGSERAYEEAVEEIAAYASWRDVSKYIEKDIFKRNLVDMYSESAVDFTDRLQNYFLEKQNRNK</sequence>
<feature type="compositionally biased region" description="Polar residues" evidence="1">
    <location>
        <begin position="335"/>
        <end position="346"/>
    </location>
</feature>
<feature type="compositionally biased region" description="Acidic residues" evidence="1">
    <location>
        <begin position="435"/>
        <end position="448"/>
    </location>
</feature>
<comment type="caution">
    <text evidence="2">The sequence shown here is derived from an EMBL/GenBank/DDBJ whole genome shotgun (WGS) entry which is preliminary data.</text>
</comment>
<feature type="region of interest" description="Disordered" evidence="1">
    <location>
        <begin position="248"/>
        <end position="448"/>
    </location>
</feature>
<dbReference type="Proteomes" id="UP000479132">
    <property type="component" value="Unassembled WGS sequence"/>
</dbReference>
<keyword evidence="3" id="KW-1185">Reference proteome</keyword>
<protein>
    <submittedName>
        <fullName evidence="2">Uncharacterized protein</fullName>
    </submittedName>
</protein>
<evidence type="ECO:0000256" key="1">
    <source>
        <dbReference type="SAM" id="MobiDB-lite"/>
    </source>
</evidence>